<comment type="caution">
    <text evidence="12">The sequence shown here is derived from an EMBL/GenBank/DDBJ whole genome shotgun (WGS) entry which is preliminary data.</text>
</comment>
<organism evidence="12 13">
    <name type="scientific">Salipaludibacillus agaradhaerens</name>
    <name type="common">Bacillus agaradhaerens</name>
    <dbReference type="NCBI Taxonomy" id="76935"/>
    <lineage>
        <taxon>Bacteria</taxon>
        <taxon>Bacillati</taxon>
        <taxon>Bacillota</taxon>
        <taxon>Bacilli</taxon>
        <taxon>Bacillales</taxon>
        <taxon>Bacillaceae</taxon>
    </lineage>
</organism>
<evidence type="ECO:0000313" key="12">
    <source>
        <dbReference type="EMBL" id="MCR6096942.1"/>
    </source>
</evidence>
<dbReference type="RefSeq" id="WP_257821425.1">
    <property type="nucleotide sequence ID" value="NZ_JABXYM010000001.1"/>
</dbReference>
<comment type="similarity">
    <text evidence="1 8 9">Belongs to the GreA/GreB family.</text>
</comment>
<dbReference type="Pfam" id="PF03449">
    <property type="entry name" value="GreA_GreB_N"/>
    <property type="match status" value="1"/>
</dbReference>
<evidence type="ECO:0000256" key="5">
    <source>
        <dbReference type="ARBA" id="ARBA00023163"/>
    </source>
</evidence>
<feature type="domain" description="Transcription elongation factor GreA/GreB N-terminal" evidence="11">
    <location>
        <begin position="7"/>
        <end position="76"/>
    </location>
</feature>
<evidence type="ECO:0000259" key="11">
    <source>
        <dbReference type="Pfam" id="PF03449"/>
    </source>
</evidence>
<evidence type="ECO:0000256" key="3">
    <source>
        <dbReference type="ARBA" id="ARBA00023015"/>
    </source>
</evidence>
<keyword evidence="5 8" id="KW-0804">Transcription</keyword>
<feature type="domain" description="Transcription elongation factor GreA/GreB C-terminal" evidence="10">
    <location>
        <begin position="83"/>
        <end position="155"/>
    </location>
</feature>
<dbReference type="PROSITE" id="PS00829">
    <property type="entry name" value="GREAB_1"/>
    <property type="match status" value="1"/>
</dbReference>
<dbReference type="PROSITE" id="PS00830">
    <property type="entry name" value="GREAB_2"/>
    <property type="match status" value="1"/>
</dbReference>
<dbReference type="Proteomes" id="UP001057753">
    <property type="component" value="Unassembled WGS sequence"/>
</dbReference>
<evidence type="ECO:0000313" key="13">
    <source>
        <dbReference type="Proteomes" id="UP001057753"/>
    </source>
</evidence>
<dbReference type="InterPro" id="IPR006359">
    <property type="entry name" value="Tscrpt_elong_fac_GreA"/>
</dbReference>
<dbReference type="NCBIfam" id="NF001263">
    <property type="entry name" value="PRK00226.1-4"/>
    <property type="match status" value="1"/>
</dbReference>
<dbReference type="GO" id="GO:0003677">
    <property type="term" value="F:DNA binding"/>
    <property type="evidence" value="ECO:0007669"/>
    <property type="project" value="UniProtKB-UniRule"/>
</dbReference>
<evidence type="ECO:0000256" key="8">
    <source>
        <dbReference type="HAMAP-Rule" id="MF_00105"/>
    </source>
</evidence>
<evidence type="ECO:0000256" key="4">
    <source>
        <dbReference type="ARBA" id="ARBA00023125"/>
    </source>
</evidence>
<dbReference type="InterPro" id="IPR036953">
    <property type="entry name" value="GreA/GreB_C_sf"/>
</dbReference>
<dbReference type="GO" id="GO:0003746">
    <property type="term" value="F:translation elongation factor activity"/>
    <property type="evidence" value="ECO:0007669"/>
    <property type="project" value="UniProtKB-KW"/>
</dbReference>
<comment type="function">
    <text evidence="6 8 9">Necessary for efficient RNA polymerase transcription elongation past template-encoded arresting sites. The arresting sites in DNA have the property of trapping a certain fraction of elongating RNA polymerases that pass through, resulting in locked ternary complexes. Cleavage of the nascent transcript by cleavage factors such as GreA or GreB allows the resumption of elongation from the new 3'terminus. GreA releases sequences of 2 to 3 nucleotides.</text>
</comment>
<evidence type="ECO:0000256" key="9">
    <source>
        <dbReference type="RuleBase" id="RU000556"/>
    </source>
</evidence>
<dbReference type="HAMAP" id="MF_00105">
    <property type="entry name" value="GreA_GreB"/>
    <property type="match status" value="1"/>
</dbReference>
<dbReference type="Gene3D" id="1.10.287.180">
    <property type="entry name" value="Transcription elongation factor, GreA/GreB, N-terminal domain"/>
    <property type="match status" value="1"/>
</dbReference>
<dbReference type="PANTHER" id="PTHR30437">
    <property type="entry name" value="TRANSCRIPTION ELONGATION FACTOR GREA"/>
    <property type="match status" value="1"/>
</dbReference>
<dbReference type="InterPro" id="IPR023459">
    <property type="entry name" value="Tscrpt_elong_fac_GreA/B_fam"/>
</dbReference>
<sequence length="156" mass="17574">MAEEKHYMTFEGKEKLEKELEFLKTERRKEVVERIKVARSFGDLSENSEYDSAKEEQAFVEGRIQQIETMIRNAEIIEEDKDSSVVSLGKKVTFKELPDGEEEQYVIVGRAEADPLEGKISNESPMAQSLIGKGTGDQVIVSTPGGDMKVEITEVQ</sequence>
<dbReference type="PIRSF" id="PIRSF006092">
    <property type="entry name" value="GreA_GreB"/>
    <property type="match status" value="1"/>
</dbReference>
<keyword evidence="12" id="KW-0251">Elongation factor</keyword>
<dbReference type="InterPro" id="IPR028624">
    <property type="entry name" value="Tscrpt_elong_fac_GreA/B"/>
</dbReference>
<dbReference type="SUPFAM" id="SSF46557">
    <property type="entry name" value="GreA transcript cleavage protein, N-terminal domain"/>
    <property type="match status" value="1"/>
</dbReference>
<evidence type="ECO:0000256" key="6">
    <source>
        <dbReference type="ARBA" id="ARBA00024916"/>
    </source>
</evidence>
<dbReference type="SUPFAM" id="SSF54534">
    <property type="entry name" value="FKBP-like"/>
    <property type="match status" value="1"/>
</dbReference>
<dbReference type="FunFam" id="1.10.287.180:FF:000001">
    <property type="entry name" value="Transcription elongation factor GreA"/>
    <property type="match status" value="1"/>
</dbReference>
<dbReference type="NCBIfam" id="TIGR01462">
    <property type="entry name" value="greA"/>
    <property type="match status" value="1"/>
</dbReference>
<dbReference type="InterPro" id="IPR018151">
    <property type="entry name" value="TF_GreA/GreB_CS"/>
</dbReference>
<dbReference type="InterPro" id="IPR001437">
    <property type="entry name" value="Tscrpt_elong_fac_GreA/B_C"/>
</dbReference>
<keyword evidence="3 8" id="KW-0805">Transcription regulation</keyword>
<gene>
    <name evidence="8 12" type="primary">greA</name>
    <name evidence="12" type="ORF">HXA33_10270</name>
</gene>
<dbReference type="Gene3D" id="3.10.50.30">
    <property type="entry name" value="Transcription elongation factor, GreA/GreB, C-terminal domain"/>
    <property type="match status" value="1"/>
</dbReference>
<dbReference type="EMBL" id="JABXYM010000001">
    <property type="protein sequence ID" value="MCR6096942.1"/>
    <property type="molecule type" value="Genomic_DNA"/>
</dbReference>
<name>A0A9Q4B2S5_SALAG</name>
<evidence type="ECO:0000256" key="1">
    <source>
        <dbReference type="ARBA" id="ARBA00008213"/>
    </source>
</evidence>
<dbReference type="InterPro" id="IPR022691">
    <property type="entry name" value="Tscrpt_elong_fac_GreA/B_N"/>
</dbReference>
<keyword evidence="4 8" id="KW-0238">DNA-binding</keyword>
<dbReference type="AlphaFoldDB" id="A0A9Q4B2S5"/>
<accession>A0A9Q4B2S5</accession>
<dbReference type="InterPro" id="IPR036805">
    <property type="entry name" value="Tscrpt_elong_fac_GreA/B_N_sf"/>
</dbReference>
<dbReference type="GO" id="GO:0006354">
    <property type="term" value="P:DNA-templated transcription elongation"/>
    <property type="evidence" value="ECO:0007669"/>
    <property type="project" value="TreeGrafter"/>
</dbReference>
<dbReference type="GO" id="GO:0032784">
    <property type="term" value="P:regulation of DNA-templated transcription elongation"/>
    <property type="evidence" value="ECO:0007669"/>
    <property type="project" value="UniProtKB-UniRule"/>
</dbReference>
<dbReference type="FunFam" id="3.10.50.30:FF:000001">
    <property type="entry name" value="Transcription elongation factor GreA"/>
    <property type="match status" value="1"/>
</dbReference>
<reference evidence="12" key="1">
    <citation type="submission" date="2020-06" db="EMBL/GenBank/DDBJ databases">
        <title>Insight into the genomes of haloalkaliphilic bacilli from Kenyan soda lakes.</title>
        <authorList>
            <person name="Mwirichia R."/>
            <person name="Villamizar G.C."/>
            <person name="Poehlein A."/>
            <person name="Mugweru J."/>
            <person name="Kipnyargis A."/>
            <person name="Kiplimo D."/>
            <person name="Orwa P."/>
            <person name="Daniel R."/>
        </authorList>
    </citation>
    <scope>NUCLEOTIDE SEQUENCE</scope>
    <source>
        <strain evidence="12">B1096_S55</strain>
    </source>
</reference>
<proteinExistence type="inferred from homology"/>
<dbReference type="GO" id="GO:0070063">
    <property type="term" value="F:RNA polymerase binding"/>
    <property type="evidence" value="ECO:0007669"/>
    <property type="project" value="InterPro"/>
</dbReference>
<evidence type="ECO:0000256" key="7">
    <source>
        <dbReference type="ARBA" id="ARBA00030776"/>
    </source>
</evidence>
<evidence type="ECO:0000256" key="2">
    <source>
        <dbReference type="ARBA" id="ARBA00013729"/>
    </source>
</evidence>
<keyword evidence="12" id="KW-0648">Protein biosynthesis</keyword>
<keyword evidence="13" id="KW-1185">Reference proteome</keyword>
<dbReference type="PANTHER" id="PTHR30437:SF4">
    <property type="entry name" value="TRANSCRIPTION ELONGATION FACTOR GREA"/>
    <property type="match status" value="1"/>
</dbReference>
<evidence type="ECO:0000259" key="10">
    <source>
        <dbReference type="Pfam" id="PF01272"/>
    </source>
</evidence>
<dbReference type="Pfam" id="PF01272">
    <property type="entry name" value="GreA_GreB"/>
    <property type="match status" value="1"/>
</dbReference>
<protein>
    <recommendedName>
        <fullName evidence="2 8">Transcription elongation factor GreA</fullName>
    </recommendedName>
    <alternativeName>
        <fullName evidence="7 8">Transcript cleavage factor GreA</fullName>
    </alternativeName>
</protein>